<dbReference type="HOGENOM" id="CLU_2293174_0_0_1"/>
<dbReference type="EMBL" id="KI295274">
    <property type="protein sequence ID" value="ESA03036.1"/>
    <property type="molecule type" value="Genomic_DNA"/>
</dbReference>
<name>U9TI71_RHIID</name>
<organism evidence="1">
    <name type="scientific">Rhizophagus irregularis (strain DAOM 181602 / DAOM 197198 / MUCL 43194)</name>
    <name type="common">Arbuscular mycorrhizal fungus</name>
    <name type="synonym">Glomus intraradices</name>
    <dbReference type="NCBI Taxonomy" id="747089"/>
    <lineage>
        <taxon>Eukaryota</taxon>
        <taxon>Fungi</taxon>
        <taxon>Fungi incertae sedis</taxon>
        <taxon>Mucoromycota</taxon>
        <taxon>Glomeromycotina</taxon>
        <taxon>Glomeromycetes</taxon>
        <taxon>Glomerales</taxon>
        <taxon>Glomeraceae</taxon>
        <taxon>Rhizophagus</taxon>
    </lineage>
</organism>
<sequence>MGYKKSIVLLLLCHLIIFLYYKFCVTDTRGAFCKITSIFWNISANVGDYQVVVEAELLYKLYLGVSLLLFCTLKMSCLSHAIGCTTTGGLDGLLVGCENIR</sequence>
<protein>
    <submittedName>
        <fullName evidence="1">Uncharacterized protein</fullName>
    </submittedName>
</protein>
<dbReference type="AlphaFoldDB" id="U9TI71"/>
<evidence type="ECO:0000313" key="1">
    <source>
        <dbReference type="EMBL" id="ESA03036.1"/>
    </source>
</evidence>
<gene>
    <name evidence="1" type="ORF">GLOINDRAFT_86069</name>
</gene>
<proteinExistence type="predicted"/>
<accession>U9TI71</accession>
<reference evidence="1" key="1">
    <citation type="submission" date="2013-07" db="EMBL/GenBank/DDBJ databases">
        <title>The genome of an arbuscular mycorrhizal fungus provides insights into the evolution of the oldest plant symbiosis.</title>
        <authorList>
            <consortium name="DOE Joint Genome Institute"/>
            <person name="Tisserant E."/>
            <person name="Malbreil M."/>
            <person name="Kuo A."/>
            <person name="Kohler A."/>
            <person name="Symeonidi A."/>
            <person name="Balestrini R."/>
            <person name="Charron P."/>
            <person name="Duensing N."/>
            <person name="Frei-dit-Frey N."/>
            <person name="Gianinazzi-Pearson V."/>
            <person name="Gilbert B."/>
            <person name="Handa Y."/>
            <person name="Hijri M."/>
            <person name="Kaul R."/>
            <person name="Kawaguchi M."/>
            <person name="Krajinski F."/>
            <person name="Lammers P."/>
            <person name="Lapierre D."/>
            <person name="Masclaux F.G."/>
            <person name="Murat C."/>
            <person name="Morin E."/>
            <person name="Ndikumana S."/>
            <person name="Pagni M."/>
            <person name="Petitpierre D."/>
            <person name="Requena N."/>
            <person name="Rosikiewicz P."/>
            <person name="Riley R."/>
            <person name="Saito K."/>
            <person name="San Clemente H."/>
            <person name="Shapiro H."/>
            <person name="van Tuinen D."/>
            <person name="Becard G."/>
            <person name="Bonfante P."/>
            <person name="Paszkowski U."/>
            <person name="Shachar-Hill Y."/>
            <person name="Young J.P."/>
            <person name="Sanders I.R."/>
            <person name="Henrissat B."/>
            <person name="Rensing S.A."/>
            <person name="Grigoriev I.V."/>
            <person name="Corradi N."/>
            <person name="Roux C."/>
            <person name="Martin F."/>
        </authorList>
    </citation>
    <scope>NUCLEOTIDE SEQUENCE</scope>
    <source>
        <strain evidence="1">DAOM 197198</strain>
    </source>
</reference>